<keyword evidence="1" id="KW-0812">Transmembrane</keyword>
<keyword evidence="1" id="KW-1133">Transmembrane helix</keyword>
<organism evidence="3 4">
    <name type="scientific">Cerasibacillus terrae</name>
    <dbReference type="NCBI Taxonomy" id="2498845"/>
    <lineage>
        <taxon>Bacteria</taxon>
        <taxon>Bacillati</taxon>
        <taxon>Bacillota</taxon>
        <taxon>Bacilli</taxon>
        <taxon>Bacillales</taxon>
        <taxon>Bacillaceae</taxon>
        <taxon>Cerasibacillus</taxon>
    </lineage>
</organism>
<dbReference type="OrthoDB" id="2351415at2"/>
<name>A0A5C8NX29_9BACI</name>
<evidence type="ECO:0000313" key="3">
    <source>
        <dbReference type="EMBL" id="TXL65772.1"/>
    </source>
</evidence>
<feature type="transmembrane region" description="Helical" evidence="1">
    <location>
        <begin position="57"/>
        <end position="89"/>
    </location>
</feature>
<evidence type="ECO:0000313" key="4">
    <source>
        <dbReference type="Proteomes" id="UP000321574"/>
    </source>
</evidence>
<keyword evidence="1" id="KW-0472">Membrane</keyword>
<dbReference type="AlphaFoldDB" id="A0A5C8NX29"/>
<dbReference type="InterPro" id="IPR024425">
    <property type="entry name" value="LiaF-like_C"/>
</dbReference>
<dbReference type="Pfam" id="PF09922">
    <property type="entry name" value="LiaF-like_C"/>
    <property type="match status" value="1"/>
</dbReference>
<accession>A0A5C8NX29</accession>
<dbReference type="PIRSF" id="PIRSF031509">
    <property type="entry name" value="Cell_wall_LiaF/YvqF"/>
    <property type="match status" value="1"/>
</dbReference>
<feature type="transmembrane region" description="Helical" evidence="1">
    <location>
        <begin position="12"/>
        <end position="45"/>
    </location>
</feature>
<feature type="domain" description="Cell wall-active antibiotics response LiaF-like C-terminal" evidence="2">
    <location>
        <begin position="127"/>
        <end position="239"/>
    </location>
</feature>
<evidence type="ECO:0000259" key="2">
    <source>
        <dbReference type="Pfam" id="PF09922"/>
    </source>
</evidence>
<gene>
    <name evidence="3" type="ORF">FHP05_06530</name>
</gene>
<dbReference type="Proteomes" id="UP000321574">
    <property type="component" value="Unassembled WGS sequence"/>
</dbReference>
<comment type="caution">
    <text evidence="3">The sequence shown here is derived from an EMBL/GenBank/DDBJ whole genome shotgun (WGS) entry which is preliminary data.</text>
</comment>
<sequence length="242" mass="28217">MFQRLSTDTVNWIIIIGVILFVVEIAFFHGGMLIPAMFFGVLVYFGWKKYHRLWGKILFWIGTISLLFAVLNLMAVRFLLVVSILLFLWDYLKKRNETMYIQPKPIHDETSQSSLIKLTPIFKHQLFKDQETPDEAYRWTDINIHSAFGDQVIDLSQTFLPDDTAIISIRHLVGNIEVYVPYEVEVSIHHSSVFGRVHIFDQHHIRLVNQTLSYETEGYQTGNLRVKIITSIFSGDIEVKRI</sequence>
<proteinExistence type="predicted"/>
<dbReference type="RefSeq" id="WP_147666442.1">
    <property type="nucleotide sequence ID" value="NZ_VDUW01000003.1"/>
</dbReference>
<dbReference type="EMBL" id="VDUW01000003">
    <property type="protein sequence ID" value="TXL65772.1"/>
    <property type="molecule type" value="Genomic_DNA"/>
</dbReference>
<dbReference type="InterPro" id="IPR016975">
    <property type="entry name" value="Cell_wall_LiaF"/>
</dbReference>
<dbReference type="InterPro" id="IPR047793">
    <property type="entry name" value="LiaF_C"/>
</dbReference>
<evidence type="ECO:0000256" key="1">
    <source>
        <dbReference type="SAM" id="Phobius"/>
    </source>
</evidence>
<dbReference type="NCBIfam" id="NF040535">
    <property type="entry name" value="LiaF_C_term"/>
    <property type="match status" value="1"/>
</dbReference>
<dbReference type="GO" id="GO:0016020">
    <property type="term" value="C:membrane"/>
    <property type="evidence" value="ECO:0007669"/>
    <property type="project" value="InterPro"/>
</dbReference>
<protein>
    <recommendedName>
        <fullName evidence="2">Cell wall-active antibiotics response LiaF-like C-terminal domain-containing protein</fullName>
    </recommendedName>
</protein>
<reference evidence="3 4" key="1">
    <citation type="submission" date="2019-06" db="EMBL/GenBank/DDBJ databases">
        <title>Cerasibacillus sp. nov., isolated from maize field.</title>
        <authorList>
            <person name="Lin S.-Y."/>
            <person name="Tsai C.-F."/>
            <person name="Young C.-C."/>
        </authorList>
    </citation>
    <scope>NUCLEOTIDE SEQUENCE [LARGE SCALE GENOMIC DNA]</scope>
    <source>
        <strain evidence="3 4">CC-CFT480</strain>
    </source>
</reference>
<keyword evidence="4" id="KW-1185">Reference proteome</keyword>